<dbReference type="InterPro" id="IPR034197">
    <property type="entry name" value="Peptidases_S8_3"/>
</dbReference>
<feature type="region of interest" description="Disordered" evidence="11">
    <location>
        <begin position="268"/>
        <end position="288"/>
    </location>
</feature>
<dbReference type="Pfam" id="PF04122">
    <property type="entry name" value="CW_binding_2"/>
    <property type="match status" value="3"/>
</dbReference>
<proteinExistence type="inferred from homology"/>
<dbReference type="InterPro" id="IPR045051">
    <property type="entry name" value="SBT"/>
</dbReference>
<dbReference type="InterPro" id="IPR015500">
    <property type="entry name" value="Peptidase_S8_subtilisin-rel"/>
</dbReference>
<dbReference type="InterPro" id="IPR007253">
    <property type="entry name" value="Cell_wall-bd_2"/>
</dbReference>
<dbReference type="PROSITE" id="PS51892">
    <property type="entry name" value="SUBTILASE"/>
    <property type="match status" value="1"/>
</dbReference>
<dbReference type="EMBL" id="PKIZ01000010">
    <property type="protein sequence ID" value="PKZ41702.1"/>
    <property type="molecule type" value="Genomic_DNA"/>
</dbReference>
<feature type="active site" description="Charge relay system" evidence="8 9">
    <location>
        <position position="205"/>
    </location>
</feature>
<dbReference type="Gene3D" id="3.50.30.30">
    <property type="match status" value="1"/>
</dbReference>
<comment type="caution">
    <text evidence="17">The sequence shown here is derived from an EMBL/GenBank/DDBJ whole genome shotgun (WGS) entry which is preliminary data.</text>
</comment>
<evidence type="ECO:0000259" key="14">
    <source>
        <dbReference type="Pfam" id="PF02225"/>
    </source>
</evidence>
<comment type="subcellular location">
    <subcellularLocation>
        <location evidence="1">Secreted</location>
    </subcellularLocation>
</comment>
<name>A0A2I1PAP7_9MICO</name>
<reference evidence="17 18" key="1">
    <citation type="submission" date="2017-12" db="EMBL/GenBank/DDBJ databases">
        <title>Phylogenetic diversity of female urinary microbiome.</title>
        <authorList>
            <person name="Thomas-White K."/>
            <person name="Wolfe A.J."/>
        </authorList>
    </citation>
    <scope>NUCLEOTIDE SEQUENCE [LARGE SCALE GENOMIC DNA]</scope>
    <source>
        <strain evidence="17 18">UMB1298</strain>
    </source>
</reference>
<gene>
    <name evidence="17" type="ORF">CYJ76_06480</name>
</gene>
<evidence type="ECO:0000256" key="8">
    <source>
        <dbReference type="PIRSR" id="PIRSR615500-1"/>
    </source>
</evidence>
<dbReference type="SUPFAM" id="SSF52743">
    <property type="entry name" value="Subtilisin-like"/>
    <property type="match status" value="1"/>
</dbReference>
<evidence type="ECO:0000256" key="3">
    <source>
        <dbReference type="ARBA" id="ARBA00022670"/>
    </source>
</evidence>
<dbReference type="PRINTS" id="PR00723">
    <property type="entry name" value="SUBTILISIN"/>
</dbReference>
<keyword evidence="4 12" id="KW-0732">Signal</keyword>
<dbReference type="Gene3D" id="3.40.50.200">
    <property type="entry name" value="Peptidase S8/S53 domain"/>
    <property type="match status" value="1"/>
</dbReference>
<feature type="chain" id="PRO_5014186534" evidence="12">
    <location>
        <begin position="33"/>
        <end position="1301"/>
    </location>
</feature>
<feature type="active site" description="Charge relay system" evidence="8 9">
    <location>
        <position position="277"/>
    </location>
</feature>
<evidence type="ECO:0000259" key="16">
    <source>
        <dbReference type="Pfam" id="PF17766"/>
    </source>
</evidence>
<dbReference type="PANTHER" id="PTHR10795">
    <property type="entry name" value="PROPROTEIN CONVERTASE SUBTILISIN/KEXIN"/>
    <property type="match status" value="1"/>
</dbReference>
<evidence type="ECO:0000256" key="5">
    <source>
        <dbReference type="ARBA" id="ARBA00022801"/>
    </source>
</evidence>
<feature type="domain" description="Inhibitor I9" evidence="15">
    <location>
        <begin position="105"/>
        <end position="169"/>
    </location>
</feature>
<dbReference type="Gene3D" id="3.30.70.80">
    <property type="entry name" value="Peptidase S8 propeptide/proteinase inhibitor I9"/>
    <property type="match status" value="1"/>
</dbReference>
<evidence type="ECO:0000313" key="17">
    <source>
        <dbReference type="EMBL" id="PKZ41702.1"/>
    </source>
</evidence>
<dbReference type="Pfam" id="PF00082">
    <property type="entry name" value="Peptidase_S8"/>
    <property type="match status" value="1"/>
</dbReference>
<feature type="signal peptide" evidence="12">
    <location>
        <begin position="1"/>
        <end position="32"/>
    </location>
</feature>
<feature type="domain" description="Peptidase S8/S53" evidence="13">
    <location>
        <begin position="196"/>
        <end position="645"/>
    </location>
</feature>
<evidence type="ECO:0000256" key="7">
    <source>
        <dbReference type="ARBA" id="ARBA00023180"/>
    </source>
</evidence>
<dbReference type="InterPro" id="IPR023828">
    <property type="entry name" value="Peptidase_S8_Ser-AS"/>
</dbReference>
<evidence type="ECO:0000256" key="11">
    <source>
        <dbReference type="SAM" id="MobiDB-lite"/>
    </source>
</evidence>
<feature type="compositionally biased region" description="Low complexity" evidence="11">
    <location>
        <begin position="279"/>
        <end position="288"/>
    </location>
</feature>
<dbReference type="InterPro" id="IPR023827">
    <property type="entry name" value="Peptidase_S8_Asp-AS"/>
</dbReference>
<keyword evidence="7" id="KW-0325">Glycoprotein</keyword>
<dbReference type="OrthoDB" id="5143602at2"/>
<dbReference type="Pfam" id="PF05922">
    <property type="entry name" value="Inhibitor_I9"/>
    <property type="match status" value="1"/>
</dbReference>
<evidence type="ECO:0000256" key="6">
    <source>
        <dbReference type="ARBA" id="ARBA00022825"/>
    </source>
</evidence>
<dbReference type="CDD" id="cd04852">
    <property type="entry name" value="Peptidases_S8_3"/>
    <property type="match status" value="1"/>
</dbReference>
<dbReference type="GO" id="GO:0006508">
    <property type="term" value="P:proteolysis"/>
    <property type="evidence" value="ECO:0007669"/>
    <property type="project" value="UniProtKB-KW"/>
</dbReference>
<dbReference type="CDD" id="cd02120">
    <property type="entry name" value="PA_subtilisin_like"/>
    <property type="match status" value="1"/>
</dbReference>
<feature type="domain" description="PA" evidence="14">
    <location>
        <begin position="434"/>
        <end position="518"/>
    </location>
</feature>
<keyword evidence="18" id="KW-1185">Reference proteome</keyword>
<dbReference type="InterPro" id="IPR041469">
    <property type="entry name" value="Subtilisin-like_FN3"/>
</dbReference>
<evidence type="ECO:0000259" key="13">
    <source>
        <dbReference type="Pfam" id="PF00082"/>
    </source>
</evidence>
<feature type="active site" description="Charge relay system" evidence="8 9">
    <location>
        <position position="597"/>
    </location>
</feature>
<dbReference type="InterPro" id="IPR003137">
    <property type="entry name" value="PA_domain"/>
</dbReference>
<keyword evidence="5 9" id="KW-0378">Hydrolase</keyword>
<evidence type="ECO:0000256" key="10">
    <source>
        <dbReference type="RuleBase" id="RU003355"/>
    </source>
</evidence>
<dbReference type="Pfam" id="PF17766">
    <property type="entry name" value="fn3_6"/>
    <property type="match status" value="1"/>
</dbReference>
<feature type="region of interest" description="Disordered" evidence="11">
    <location>
        <begin position="536"/>
        <end position="566"/>
    </location>
</feature>
<dbReference type="Gene3D" id="2.60.40.2310">
    <property type="match status" value="1"/>
</dbReference>
<dbReference type="PROSITE" id="PS00136">
    <property type="entry name" value="SUBTILASE_ASP"/>
    <property type="match status" value="1"/>
</dbReference>
<dbReference type="Pfam" id="PF02225">
    <property type="entry name" value="PA"/>
    <property type="match status" value="1"/>
</dbReference>
<keyword evidence="6 9" id="KW-0720">Serine protease</keyword>
<keyword evidence="3 9" id="KW-0645">Protease</keyword>
<accession>A0A2I1PAP7</accession>
<dbReference type="Proteomes" id="UP000234206">
    <property type="component" value="Unassembled WGS sequence"/>
</dbReference>
<comment type="similarity">
    <text evidence="2 9 10">Belongs to the peptidase S8 family.</text>
</comment>
<evidence type="ECO:0000256" key="4">
    <source>
        <dbReference type="ARBA" id="ARBA00022729"/>
    </source>
</evidence>
<evidence type="ECO:0000259" key="15">
    <source>
        <dbReference type="Pfam" id="PF05922"/>
    </source>
</evidence>
<feature type="domain" description="Subtilisin-like protease fibronectin type-III" evidence="16">
    <location>
        <begin position="690"/>
        <end position="784"/>
    </location>
</feature>
<dbReference type="RefSeq" id="WP_101849588.1">
    <property type="nucleotide sequence ID" value="NZ_PKIZ01000010.1"/>
</dbReference>
<dbReference type="GO" id="GO:0005576">
    <property type="term" value="C:extracellular region"/>
    <property type="evidence" value="ECO:0007669"/>
    <property type="project" value="UniProtKB-SubCell"/>
</dbReference>
<evidence type="ECO:0000256" key="2">
    <source>
        <dbReference type="ARBA" id="ARBA00011073"/>
    </source>
</evidence>
<evidence type="ECO:0000256" key="12">
    <source>
        <dbReference type="SAM" id="SignalP"/>
    </source>
</evidence>
<evidence type="ECO:0000256" key="9">
    <source>
        <dbReference type="PROSITE-ProRule" id="PRU01240"/>
    </source>
</evidence>
<dbReference type="InterPro" id="IPR010259">
    <property type="entry name" value="S8pro/Inhibitor_I9"/>
</dbReference>
<dbReference type="GO" id="GO:0004252">
    <property type="term" value="F:serine-type endopeptidase activity"/>
    <property type="evidence" value="ECO:0007669"/>
    <property type="project" value="UniProtKB-UniRule"/>
</dbReference>
<dbReference type="PROSITE" id="PS00138">
    <property type="entry name" value="SUBTILASE_SER"/>
    <property type="match status" value="1"/>
</dbReference>
<sequence length="1301" mass="136257">MSLHRRPHAAGLTALTILCLTGSMVSLSPAGAAPTVPPTAQDDSPPSTTALEELTTLPPQQTPADRSWSDGLYVVVTADEPIATYTGGVKGLSATAGKAGDARPSAVRAYAQHLTSQQDAVLSRVDAPRPVERYTHALSGVAVELTAEQARKLSADPRVLSVTENRLETLHTDQSPEMLGLTGPDGVWKHAGDTQGQGVVVGVIDSGINPANPSFDDAGMTAPPADWRGACKSETPADFPESTCDNKIIGAKVFREGLGEHKLADHESHSPLDVHGHGSHTASTATGAAGTKVSVNGLPSGPISGMAPKAHVAAYKACWELAEGRGVCPTVDTTAAIDAAVADGVDIINYSISGTDRDLRDPVEVAFMNAAASGVFVAASSGNDGPKEATTNHPSPWVTTVAAGAHAEHRKTLVTGDGQRYEGSSMTPPLPQEAPLVLADEVAPENASPSTECRAGTLDPAKVKGTIVVCDRSEANPMDQSRAVKDAGGVGMVLVNTEPGDTLTHDHWVPTVHLDSSARKGLRAYAGGSGATASLVDEHGDSSTVPSLADFSSRGPTNAAQGNLLKPDLTAPGVDVLAAWSSAERGRPVARHVSGTSMSAPHVAGLAALVKQAHPDWSPMAIKSAMMTTSRKMTGPDDNHPFGGGAGFVEPRAFLDPGLVVDSDASDWERLLAGQGARMGQDVDPIKPWQLNTPSIAVGGLLGEQTVTRTVTNTTGRTTTWTPKVSGLDGVETSVSPQRLTLAPGESGTVTLTFTDTGMPAQQWVTGRLDLTASGVNPFHLPIALRSEAVQMPSHVLGHAGQSTVPVELRSSRKRDVALRTHGMVPGREWRGTVRQDKGEEWTGREKEAYRVPFEAKIGDVFWAEIESDDPNVNLDLTITWKEFPGYPLDRGRTPAANERLIVPSIGTDADFELHVTGTDLKGKESTDFTLRLFVLSPDAADAGNLAFKSPVHLPRIAPHTAEGAVSVDDPTKAWLGMVEMEPAEGGEPLARTLVHLDPSKAEKVSRVGGANRYATAARLARSMKGDHDTVYVASGQDHPDALAGASVASSKNAPLLLTRRDRLPAETREALAQIGPRKVVILGGEKAVSREVAGQLAAGGRTVERVAGANRYATAARLTAGHDAPVDTVYLASGQDYPDALTGAAVAGAQDAPLLLTRGDRLPTETRKALQRMRPDRVVILGGRQVVKGSVFAEAGEYADAVRRIGGADRYETADLVARSVKKDPYQVFVASGENYPDALTAAAVAGTQDTAVLLTRSDRLPEPTSRAVTRLSPWVSTVVGGATAVGDKVVQALRGITRR</sequence>
<evidence type="ECO:0000256" key="1">
    <source>
        <dbReference type="ARBA" id="ARBA00004613"/>
    </source>
</evidence>
<protein>
    <submittedName>
        <fullName evidence="17">Peptidase</fullName>
    </submittedName>
</protein>
<dbReference type="InterPro" id="IPR000209">
    <property type="entry name" value="Peptidase_S8/S53_dom"/>
</dbReference>
<dbReference type="InterPro" id="IPR036852">
    <property type="entry name" value="Peptidase_S8/S53_dom_sf"/>
</dbReference>
<dbReference type="InterPro" id="IPR037045">
    <property type="entry name" value="S8pro/Inhibitor_I9_sf"/>
</dbReference>
<organism evidence="17 18">
    <name type="scientific">Kytococcus schroeteri</name>
    <dbReference type="NCBI Taxonomy" id="138300"/>
    <lineage>
        <taxon>Bacteria</taxon>
        <taxon>Bacillati</taxon>
        <taxon>Actinomycetota</taxon>
        <taxon>Actinomycetes</taxon>
        <taxon>Micrococcales</taxon>
        <taxon>Kytococcaceae</taxon>
        <taxon>Kytococcus</taxon>
    </lineage>
</organism>
<dbReference type="Gene3D" id="3.40.50.12090">
    <property type="match status" value="2"/>
</dbReference>
<evidence type="ECO:0000313" key="18">
    <source>
        <dbReference type="Proteomes" id="UP000234206"/>
    </source>
</evidence>